<dbReference type="OrthoDB" id="2875988at2"/>
<dbReference type="AlphaFoldDB" id="A0A327Y215"/>
<dbReference type="Proteomes" id="UP000248555">
    <property type="component" value="Unassembled WGS sequence"/>
</dbReference>
<comment type="caution">
    <text evidence="1">The sequence shown here is derived from an EMBL/GenBank/DDBJ whole genome shotgun (WGS) entry which is preliminary data.</text>
</comment>
<evidence type="ECO:0000313" key="2">
    <source>
        <dbReference type="Proteomes" id="UP000248555"/>
    </source>
</evidence>
<organism evidence="1 2">
    <name type="scientific">Paranoxybacillus vitaminiphilus</name>
    <dbReference type="NCBI Taxonomy" id="581036"/>
    <lineage>
        <taxon>Bacteria</taxon>
        <taxon>Bacillati</taxon>
        <taxon>Bacillota</taxon>
        <taxon>Bacilli</taxon>
        <taxon>Bacillales</taxon>
        <taxon>Anoxybacillaceae</taxon>
        <taxon>Paranoxybacillus</taxon>
    </lineage>
</organism>
<gene>
    <name evidence="1" type="ORF">B0I26_1262</name>
</gene>
<proteinExistence type="predicted"/>
<sequence>MVNTFHNEVMECTDWEKVYGPNGKHVGNLITRLSKLEWYSAIEKQDGKDKIEQAIHEFQSYFGIEKFKIRWITKDELSSLLNGVVLETLSMWTRLEQIRNEIKAQAEEAGRETFLSRVVDDVSEMVFHPSFDQAFCMFEKCGESTVKLVSSVTTYMIVLACAWETIADLGSWKINPFYFLFEAFEHGHCPIGLIDKQFYLL</sequence>
<dbReference type="RefSeq" id="WP_111646516.1">
    <property type="nucleotide sequence ID" value="NZ_QLMH01000026.1"/>
</dbReference>
<reference evidence="1 2" key="1">
    <citation type="submission" date="2018-06" db="EMBL/GenBank/DDBJ databases">
        <title>Genomic Encyclopedia of Type Strains, Phase III (KMG-III): the genomes of soil and plant-associated and newly described type strains.</title>
        <authorList>
            <person name="Whitman W."/>
        </authorList>
    </citation>
    <scope>NUCLEOTIDE SEQUENCE [LARGE SCALE GENOMIC DNA]</scope>
    <source>
        <strain evidence="1 2">CGMCC 1.8979</strain>
    </source>
</reference>
<evidence type="ECO:0000313" key="1">
    <source>
        <dbReference type="EMBL" id="RAK15043.1"/>
    </source>
</evidence>
<name>A0A327Y215_9BACL</name>
<dbReference type="EMBL" id="QLMH01000026">
    <property type="protein sequence ID" value="RAK15043.1"/>
    <property type="molecule type" value="Genomic_DNA"/>
</dbReference>
<accession>A0A327Y215</accession>
<protein>
    <submittedName>
        <fullName evidence="1">Uncharacterized protein</fullName>
    </submittedName>
</protein>
<keyword evidence="2" id="KW-1185">Reference proteome</keyword>